<dbReference type="Proteomes" id="UP000422569">
    <property type="component" value="Chromosome"/>
</dbReference>
<feature type="compositionally biased region" description="Basic and acidic residues" evidence="1">
    <location>
        <begin position="174"/>
        <end position="201"/>
    </location>
</feature>
<feature type="chain" id="PRO_5025628846" evidence="2">
    <location>
        <begin position="36"/>
        <end position="403"/>
    </location>
</feature>
<accession>A0A6B8M8X9</accession>
<dbReference type="AlphaFoldDB" id="A0A6B8M8X9"/>
<feature type="region of interest" description="Disordered" evidence="1">
    <location>
        <begin position="273"/>
        <end position="294"/>
    </location>
</feature>
<feature type="region of interest" description="Disordered" evidence="1">
    <location>
        <begin position="39"/>
        <end position="201"/>
    </location>
</feature>
<dbReference type="Pfam" id="PF06823">
    <property type="entry name" value="DUF1236"/>
    <property type="match status" value="2"/>
</dbReference>
<dbReference type="EMBL" id="CP044331">
    <property type="protein sequence ID" value="QGM99241.1"/>
    <property type="molecule type" value="Genomic_DNA"/>
</dbReference>
<gene>
    <name evidence="3" type="ORF">F7D14_18295</name>
</gene>
<feature type="compositionally biased region" description="Basic and acidic residues" evidence="1">
    <location>
        <begin position="104"/>
        <end position="125"/>
    </location>
</feature>
<proteinExistence type="predicted"/>
<evidence type="ECO:0000313" key="3">
    <source>
        <dbReference type="EMBL" id="QGM99241.1"/>
    </source>
</evidence>
<feature type="compositionally biased region" description="Basic and acidic residues" evidence="1">
    <location>
        <begin position="137"/>
        <end position="155"/>
    </location>
</feature>
<organism evidence="3 4">
    <name type="scientific">Methylocystis parvus</name>
    <dbReference type="NCBI Taxonomy" id="134"/>
    <lineage>
        <taxon>Bacteria</taxon>
        <taxon>Pseudomonadati</taxon>
        <taxon>Pseudomonadota</taxon>
        <taxon>Alphaproteobacteria</taxon>
        <taxon>Hyphomicrobiales</taxon>
        <taxon>Methylocystaceae</taxon>
        <taxon>Methylocystis</taxon>
    </lineage>
</organism>
<reference evidence="3 4" key="1">
    <citation type="submission" date="2019-09" db="EMBL/GenBank/DDBJ databases">
        <title>Isolation and complete genome sequencing of Methylocystis species.</title>
        <authorList>
            <person name="Rumah B.L."/>
            <person name="Stead C.E."/>
            <person name="Stevens B.C."/>
            <person name="Minton N.P."/>
            <person name="Grosse-Honebrink A."/>
            <person name="Zhang Y."/>
        </authorList>
    </citation>
    <scope>NUCLEOTIDE SEQUENCE [LARGE SCALE GENOMIC DNA]</scope>
    <source>
        <strain evidence="3 4">BRCS2</strain>
    </source>
</reference>
<keyword evidence="2" id="KW-0732">Signal</keyword>
<dbReference type="KEGG" id="mpar:F7D14_18295"/>
<evidence type="ECO:0000313" key="4">
    <source>
        <dbReference type="Proteomes" id="UP000422569"/>
    </source>
</evidence>
<name>A0A6B8M8X9_9HYPH</name>
<evidence type="ECO:0000256" key="1">
    <source>
        <dbReference type="SAM" id="MobiDB-lite"/>
    </source>
</evidence>
<dbReference type="Gene3D" id="3.10.450.160">
    <property type="entry name" value="inner membrane protein cigr"/>
    <property type="match status" value="2"/>
</dbReference>
<dbReference type="InterPro" id="IPR009642">
    <property type="entry name" value="DUF1236"/>
</dbReference>
<sequence>MSVARHCLWRPSMRARLLLSVAAATLSLCLFPAYAQQAGRDPDAGGGAATMQRSGEPDSAGKVTSEQSGERAAQQGKAEADRPGVAEPSRTGRHKAGRGAKANKSQEKHGVIEENRDRAAERDMQQEPAGRPSASGETDRQDLTRSAGPRDERMTTEGPESARGADQAGATATARDRQERGAARLSRGDQRRVREAIERKGGRSFSHDEFDVRIGAVAPPNVQFYPLPPEIAGIAPQFRGYQFVRVEDDIAIVDPNTRRVIAMLDEERPTATYGYEEGEGGYRGDNDRRERGRFGAAERDEGRYAEGRRGRGETYGYAPRVRLDARQERSLYRSAMRDARASLRQVCLHVDDRVPEFVDIDPVPRQVAADAPDVERYDYFVLNDDVVLVDPDTRRVVDIIEGR</sequence>
<feature type="compositionally biased region" description="Basic and acidic residues" evidence="1">
    <location>
        <begin position="280"/>
        <end position="294"/>
    </location>
</feature>
<protein>
    <submittedName>
        <fullName evidence="3">DUF1236 domain-containing protein</fullName>
    </submittedName>
</protein>
<evidence type="ECO:0000256" key="2">
    <source>
        <dbReference type="SAM" id="SignalP"/>
    </source>
</evidence>
<feature type="signal peptide" evidence="2">
    <location>
        <begin position="1"/>
        <end position="35"/>
    </location>
</feature>
<keyword evidence="4" id="KW-1185">Reference proteome</keyword>